<accession>A0A420Y518</accession>
<dbReference type="Proteomes" id="UP000275385">
    <property type="component" value="Unassembled WGS sequence"/>
</dbReference>
<name>A0A420Y518_9PEZI</name>
<protein>
    <submittedName>
        <fullName evidence="2">Uncharacterized protein</fullName>
    </submittedName>
</protein>
<evidence type="ECO:0000313" key="3">
    <source>
        <dbReference type="Proteomes" id="UP000275385"/>
    </source>
</evidence>
<evidence type="ECO:0000313" key="2">
    <source>
        <dbReference type="EMBL" id="RKU42981.1"/>
    </source>
</evidence>
<feature type="chain" id="PRO_5019456709" evidence="1">
    <location>
        <begin position="26"/>
        <end position="412"/>
    </location>
</feature>
<feature type="signal peptide" evidence="1">
    <location>
        <begin position="1"/>
        <end position="25"/>
    </location>
</feature>
<organism evidence="2 3">
    <name type="scientific">Coniochaeta pulveracea</name>
    <dbReference type="NCBI Taxonomy" id="177199"/>
    <lineage>
        <taxon>Eukaryota</taxon>
        <taxon>Fungi</taxon>
        <taxon>Dikarya</taxon>
        <taxon>Ascomycota</taxon>
        <taxon>Pezizomycotina</taxon>
        <taxon>Sordariomycetes</taxon>
        <taxon>Sordariomycetidae</taxon>
        <taxon>Coniochaetales</taxon>
        <taxon>Coniochaetaceae</taxon>
        <taxon>Coniochaeta</taxon>
    </lineage>
</organism>
<dbReference type="AlphaFoldDB" id="A0A420Y518"/>
<gene>
    <name evidence="2" type="ORF">DL546_000761</name>
</gene>
<proteinExistence type="predicted"/>
<keyword evidence="1" id="KW-0732">Signal</keyword>
<sequence length="412" mass="45054">MASLTQQLQFLLWLVMLMMLTPVLCAGDGTPSLAASQSRQFKHWQFDENRLLYPDTTTTTRWPDYTSTTSTWMAMPDITGTVTRTDLRVNTHDICKVSAPTVTLTPSGTTRTVTVTEKPFVASTVTISGPDTTVRPTITYATRSMTTIIAVTEHPTAYIQMAVPPPSTVTVPPPPPVTVTLAPAPVTVTLAPPLPITVTLPPPPPSTVTVSPPDVFTHGPYTPWVPHVVGHSFHGHRSKDFKTKGIDYPEFPMYTAVNPVDPPARAPINTWLGKSYINMYEPLKKRGGDPAYVPTLSADENMVIWNIAGPTPVLYEPPTTTVVESRSSDLTREFTFLLPTTTMTDVKATPAPTTTARPALSKRFSRYTGAKWWTVFSGTAVSGGSFPTEYPSRRPVAWGAQPTTFKTLHTRN</sequence>
<comment type="caution">
    <text evidence="2">The sequence shown here is derived from an EMBL/GenBank/DDBJ whole genome shotgun (WGS) entry which is preliminary data.</text>
</comment>
<reference evidence="2 3" key="1">
    <citation type="submission" date="2018-08" db="EMBL/GenBank/DDBJ databases">
        <title>Draft genome of the lignicolous fungus Coniochaeta pulveracea.</title>
        <authorList>
            <person name="Borstlap C.J."/>
            <person name="De Witt R.N."/>
            <person name="Botha A."/>
            <person name="Volschenk H."/>
        </authorList>
    </citation>
    <scope>NUCLEOTIDE SEQUENCE [LARGE SCALE GENOMIC DNA]</scope>
    <source>
        <strain evidence="2 3">CAB683</strain>
    </source>
</reference>
<evidence type="ECO:0000256" key="1">
    <source>
        <dbReference type="SAM" id="SignalP"/>
    </source>
</evidence>
<keyword evidence="3" id="KW-1185">Reference proteome</keyword>
<dbReference type="EMBL" id="QVQW01000048">
    <property type="protein sequence ID" value="RKU42981.1"/>
    <property type="molecule type" value="Genomic_DNA"/>
</dbReference>